<evidence type="ECO:0000313" key="3">
    <source>
        <dbReference type="Proteomes" id="UP001165427"/>
    </source>
</evidence>
<gene>
    <name evidence="2" type="ORF">MRX98_20120</name>
</gene>
<reference evidence="2" key="1">
    <citation type="submission" date="2022-04" db="EMBL/GenBank/DDBJ databases">
        <title>Desulfatitalea alkaliphila sp. nov., a novel anaerobic sulfate-reducing bacterium isolated from terrestrial mud volcano, Taman Peninsula, Russia.</title>
        <authorList>
            <person name="Khomyakova M.A."/>
            <person name="Merkel A.Y."/>
            <person name="Slobodkin A.I."/>
        </authorList>
    </citation>
    <scope>NUCLEOTIDE SEQUENCE</scope>
    <source>
        <strain evidence="2">M08but</strain>
    </source>
</reference>
<evidence type="ECO:0000259" key="1">
    <source>
        <dbReference type="Pfam" id="PF04015"/>
    </source>
</evidence>
<sequence>MCAASSPTTAGNPVTIPFTTYAEAVGRALDAIGAPAVLRRQNAILIKPNLVTIDPHPVTTPAACCAAIIDYIRTCSDAAIVIAEGCGDARRETAEIFAALGYERLAARYGVPLIDLNHAPLVRCVDESCPVFPEMLLPEIAFSHFIVSVPVLKAHSLAAMTGSLKNMMGFVPPAHYSGRGGFWKKAVFHLRLQQSIIDLNRHRTPDLTVLDAAIGLAEQHLGGARCDPPVNRIVAGFDPLAVDREAARLLGLEWHTIGHLCPKPDGTEGERRCRRFR</sequence>
<dbReference type="RefSeq" id="WP_246914421.1">
    <property type="nucleotide sequence ID" value="NZ_JALJRB010000036.1"/>
</dbReference>
<dbReference type="EMBL" id="JALJRB010000036">
    <property type="protein sequence ID" value="MCJ8502893.1"/>
    <property type="molecule type" value="Genomic_DNA"/>
</dbReference>
<accession>A0AA41R7E3</accession>
<feature type="domain" description="DUF362" evidence="1">
    <location>
        <begin position="44"/>
        <end position="247"/>
    </location>
</feature>
<organism evidence="2 3">
    <name type="scientific">Desulfatitalea alkaliphila</name>
    <dbReference type="NCBI Taxonomy" id="2929485"/>
    <lineage>
        <taxon>Bacteria</taxon>
        <taxon>Pseudomonadati</taxon>
        <taxon>Thermodesulfobacteriota</taxon>
        <taxon>Desulfobacteria</taxon>
        <taxon>Desulfobacterales</taxon>
        <taxon>Desulfosarcinaceae</taxon>
        <taxon>Desulfatitalea</taxon>
    </lineage>
</organism>
<keyword evidence="3" id="KW-1185">Reference proteome</keyword>
<dbReference type="AlphaFoldDB" id="A0AA41R7E3"/>
<protein>
    <submittedName>
        <fullName evidence="2">DUF362 domain-containing protein</fullName>
    </submittedName>
</protein>
<comment type="caution">
    <text evidence="2">The sequence shown here is derived from an EMBL/GenBank/DDBJ whole genome shotgun (WGS) entry which is preliminary data.</text>
</comment>
<name>A0AA41R7E3_9BACT</name>
<proteinExistence type="predicted"/>
<dbReference type="Pfam" id="PF04015">
    <property type="entry name" value="DUF362"/>
    <property type="match status" value="1"/>
</dbReference>
<dbReference type="InterPro" id="IPR007160">
    <property type="entry name" value="DUF362"/>
</dbReference>
<evidence type="ECO:0000313" key="2">
    <source>
        <dbReference type="EMBL" id="MCJ8502893.1"/>
    </source>
</evidence>
<dbReference type="Proteomes" id="UP001165427">
    <property type="component" value="Unassembled WGS sequence"/>
</dbReference>